<comment type="similarity">
    <text evidence="2">Belongs to the strictosidine synthase family.</text>
</comment>
<comment type="subcellular location">
    <subcellularLocation>
        <location evidence="1">Vacuole</location>
    </subcellularLocation>
</comment>
<dbReference type="InterPro" id="IPR010255">
    <property type="entry name" value="Haem_peroxidase_sf"/>
</dbReference>
<accession>A0AAV5FV00</accession>
<comment type="caution">
    <text evidence="7">The sequence shown here is derived from an EMBL/GenBank/DDBJ whole genome shotgun (WGS) entry which is preliminary data.</text>
</comment>
<dbReference type="EMBL" id="BQKI01000097">
    <property type="protein sequence ID" value="GJN38644.1"/>
    <property type="molecule type" value="Genomic_DNA"/>
</dbReference>
<keyword evidence="8" id="KW-1185">Reference proteome</keyword>
<dbReference type="SUPFAM" id="SSF48113">
    <property type="entry name" value="Heme-dependent peroxidases"/>
    <property type="match status" value="1"/>
</dbReference>
<dbReference type="GO" id="GO:0005773">
    <property type="term" value="C:vacuole"/>
    <property type="evidence" value="ECO:0007669"/>
    <property type="project" value="UniProtKB-SubCell"/>
</dbReference>
<evidence type="ECO:0000256" key="4">
    <source>
        <dbReference type="ARBA" id="ARBA00022837"/>
    </source>
</evidence>
<dbReference type="PANTHER" id="PTHR10426">
    <property type="entry name" value="STRICTOSIDINE SYNTHASE-RELATED"/>
    <property type="match status" value="1"/>
</dbReference>
<feature type="domain" description="Strictosidine synthase conserved region" evidence="6">
    <location>
        <begin position="227"/>
        <end position="273"/>
    </location>
</feature>
<evidence type="ECO:0000256" key="1">
    <source>
        <dbReference type="ARBA" id="ARBA00004116"/>
    </source>
</evidence>
<evidence type="ECO:0000256" key="5">
    <source>
        <dbReference type="ARBA" id="ARBA00023180"/>
    </source>
</evidence>
<dbReference type="SUPFAM" id="SSF63829">
    <property type="entry name" value="Calcium-dependent phosphotriesterase"/>
    <property type="match status" value="1"/>
</dbReference>
<dbReference type="GO" id="GO:0012505">
    <property type="term" value="C:endomembrane system"/>
    <property type="evidence" value="ECO:0007669"/>
    <property type="project" value="TreeGrafter"/>
</dbReference>
<keyword evidence="4" id="KW-0106">Calcium</keyword>
<keyword evidence="3" id="KW-0926">Vacuole</keyword>
<dbReference type="GO" id="GO:0004601">
    <property type="term" value="F:peroxidase activity"/>
    <property type="evidence" value="ECO:0007669"/>
    <property type="project" value="InterPro"/>
</dbReference>
<dbReference type="Proteomes" id="UP001054889">
    <property type="component" value="Unassembled WGS sequence"/>
</dbReference>
<keyword evidence="5" id="KW-0325">Glycoprotein</keyword>
<protein>
    <recommendedName>
        <fullName evidence="6">Strictosidine synthase conserved region domain-containing protein</fullName>
    </recommendedName>
</protein>
<reference evidence="7" key="2">
    <citation type="submission" date="2021-12" db="EMBL/GenBank/DDBJ databases">
        <title>Resequencing data analysis of finger millet.</title>
        <authorList>
            <person name="Hatakeyama M."/>
            <person name="Aluri S."/>
            <person name="Balachadran M.T."/>
            <person name="Sivarajan S.R."/>
            <person name="Poveda L."/>
            <person name="Shimizu-Inatsugi R."/>
            <person name="Schlapbach R."/>
            <person name="Sreeman S.M."/>
            <person name="Shimizu K.K."/>
        </authorList>
    </citation>
    <scope>NUCLEOTIDE SEQUENCE</scope>
</reference>
<dbReference type="InterPro" id="IPR011042">
    <property type="entry name" value="6-blade_b-propeller_TolB-like"/>
</dbReference>
<evidence type="ECO:0000259" key="6">
    <source>
        <dbReference type="Pfam" id="PF03088"/>
    </source>
</evidence>
<dbReference type="GO" id="GO:0016787">
    <property type="term" value="F:hydrolase activity"/>
    <property type="evidence" value="ECO:0007669"/>
    <property type="project" value="TreeGrafter"/>
</dbReference>
<reference evidence="7" key="1">
    <citation type="journal article" date="2018" name="DNA Res.">
        <title>Multiple hybrid de novo genome assembly of finger millet, an orphan allotetraploid crop.</title>
        <authorList>
            <person name="Hatakeyama M."/>
            <person name="Aluri S."/>
            <person name="Balachadran M.T."/>
            <person name="Sivarajan S.R."/>
            <person name="Patrignani A."/>
            <person name="Gruter S."/>
            <person name="Poveda L."/>
            <person name="Shimizu-Inatsugi R."/>
            <person name="Baeten J."/>
            <person name="Francoijs K.J."/>
            <person name="Nataraja K.N."/>
            <person name="Reddy Y.A.N."/>
            <person name="Phadnis S."/>
            <person name="Ravikumar R.L."/>
            <person name="Schlapbach R."/>
            <person name="Sreeman S.M."/>
            <person name="Shimizu K.K."/>
        </authorList>
    </citation>
    <scope>NUCLEOTIDE SEQUENCE</scope>
</reference>
<evidence type="ECO:0000256" key="2">
    <source>
        <dbReference type="ARBA" id="ARBA00009191"/>
    </source>
</evidence>
<dbReference type="GO" id="GO:0006979">
    <property type="term" value="P:response to oxidative stress"/>
    <property type="evidence" value="ECO:0007669"/>
    <property type="project" value="InterPro"/>
</dbReference>
<proteinExistence type="inferred from homology"/>
<dbReference type="Gene3D" id="2.120.10.30">
    <property type="entry name" value="TolB, C-terminal domain"/>
    <property type="match status" value="1"/>
</dbReference>
<dbReference type="GO" id="GO:0020037">
    <property type="term" value="F:heme binding"/>
    <property type="evidence" value="ECO:0007669"/>
    <property type="project" value="InterPro"/>
</dbReference>
<dbReference type="AlphaFoldDB" id="A0AAV5FV00"/>
<dbReference type="PANTHER" id="PTHR10426:SF76">
    <property type="entry name" value="STRICTOSIDINE SYNTHASE CONSERVED REGION DOMAIN-CONTAINING PROTEIN"/>
    <property type="match status" value="1"/>
</dbReference>
<sequence>MACCGPERRVAACSPADASRRGRRTCWRGATGLFHSYQELFNGGSQDALVSQYSSNNAALFNKDFVVVMIKIAGWRRRPDRAQLPAAARQGKTMMSTINAIQTEHLQLPKLVIGPESVAFDGHGGGPYVSVSDGRILKYQGKDAGWTTFAYSPSYTKNNCSSYATSELPSVATENLCGRPLGLRFHHSSGYLYIADAYMGLMRVGPNGGEATVLASEAAGVPLSFTNGVDVDQVTGDVYFTSSSTTYTRAQHERVTATKDSTGRILKYDARTNGSDSDPI</sequence>
<dbReference type="Pfam" id="PF03088">
    <property type="entry name" value="Str_synth"/>
    <property type="match status" value="1"/>
</dbReference>
<name>A0AAV5FV00_ELECO</name>
<organism evidence="7 8">
    <name type="scientific">Eleusine coracana subsp. coracana</name>
    <dbReference type="NCBI Taxonomy" id="191504"/>
    <lineage>
        <taxon>Eukaryota</taxon>
        <taxon>Viridiplantae</taxon>
        <taxon>Streptophyta</taxon>
        <taxon>Embryophyta</taxon>
        <taxon>Tracheophyta</taxon>
        <taxon>Spermatophyta</taxon>
        <taxon>Magnoliopsida</taxon>
        <taxon>Liliopsida</taxon>
        <taxon>Poales</taxon>
        <taxon>Poaceae</taxon>
        <taxon>PACMAD clade</taxon>
        <taxon>Chloridoideae</taxon>
        <taxon>Cynodonteae</taxon>
        <taxon>Eleusininae</taxon>
        <taxon>Eleusine</taxon>
    </lineage>
</organism>
<evidence type="ECO:0000256" key="3">
    <source>
        <dbReference type="ARBA" id="ARBA00022554"/>
    </source>
</evidence>
<dbReference type="InterPro" id="IPR018119">
    <property type="entry name" value="Strictosidine_synth_cons-reg"/>
</dbReference>
<gene>
    <name evidence="7" type="primary">gb27705</name>
    <name evidence="7" type="ORF">PR202_gb27705</name>
</gene>
<evidence type="ECO:0000313" key="7">
    <source>
        <dbReference type="EMBL" id="GJN38644.1"/>
    </source>
</evidence>
<evidence type="ECO:0000313" key="8">
    <source>
        <dbReference type="Proteomes" id="UP001054889"/>
    </source>
</evidence>